<proteinExistence type="predicted"/>
<dbReference type="Pfam" id="PF08808">
    <property type="entry name" value="RES"/>
    <property type="match status" value="1"/>
</dbReference>
<feature type="domain" description="RES" evidence="1">
    <location>
        <begin position="85"/>
        <end position="214"/>
    </location>
</feature>
<organism evidence="2 3">
    <name type="scientific">Stappia indica</name>
    <dbReference type="NCBI Taxonomy" id="538381"/>
    <lineage>
        <taxon>Bacteria</taxon>
        <taxon>Pseudomonadati</taxon>
        <taxon>Pseudomonadota</taxon>
        <taxon>Alphaproteobacteria</taxon>
        <taxon>Hyphomicrobiales</taxon>
        <taxon>Stappiaceae</taxon>
        <taxon>Stappia</taxon>
    </lineage>
</organism>
<protein>
    <submittedName>
        <fullName evidence="2">RES domain-containing protein</fullName>
    </submittedName>
</protein>
<gene>
    <name evidence="2" type="ORF">SAMN05421512_101272</name>
</gene>
<accession>A0A285R5R0</accession>
<dbReference type="SMART" id="SM00953">
    <property type="entry name" value="RES"/>
    <property type="match status" value="1"/>
</dbReference>
<evidence type="ECO:0000259" key="1">
    <source>
        <dbReference type="SMART" id="SM00953"/>
    </source>
</evidence>
<name>A0A285R5R0_9HYPH</name>
<reference evidence="2 3" key="1">
    <citation type="submission" date="2017-08" db="EMBL/GenBank/DDBJ databases">
        <authorList>
            <person name="de Groot N.N."/>
        </authorList>
    </citation>
    <scope>NUCLEOTIDE SEQUENCE [LARGE SCALE GENOMIC DNA]</scope>
    <source>
        <strain evidence="2 3">USBA 352</strain>
    </source>
</reference>
<dbReference type="AlphaFoldDB" id="A0A285R5R0"/>
<evidence type="ECO:0000313" key="2">
    <source>
        <dbReference type="EMBL" id="SOB89433.1"/>
    </source>
</evidence>
<dbReference type="EMBL" id="OBML01000001">
    <property type="protein sequence ID" value="SOB89433.1"/>
    <property type="molecule type" value="Genomic_DNA"/>
</dbReference>
<keyword evidence="3" id="KW-1185">Reference proteome</keyword>
<dbReference type="Proteomes" id="UP000219331">
    <property type="component" value="Unassembled WGS sequence"/>
</dbReference>
<dbReference type="InterPro" id="IPR014914">
    <property type="entry name" value="RES_dom"/>
</dbReference>
<sequence length="248" mass="26943">MTMSTALPGGFATTRLVWPRYHRLISSAYPPIDLFEDIADPADWELLAAAEAKSNPRVAETIGSLDLVPAKRRVSGPGASYVMAPFTHVSPERKGRFHDGSFGAFYAARSFDTALFEVAHHQARFFAATGEAPGWIADMRELVGEIDADMVGLTREDPAAAPLLDPDDYGPSQTFAAEIRAAGHNGIAYPSVRHDGGACFAAFHPDVMSVPIQACHLTCHWDGKRIDMVKIHEAAGENPRGRIFRIEA</sequence>
<evidence type="ECO:0000313" key="3">
    <source>
        <dbReference type="Proteomes" id="UP000219331"/>
    </source>
</evidence>